<dbReference type="Proteomes" id="UP000283474">
    <property type="component" value="Chromosome"/>
</dbReference>
<dbReference type="OrthoDB" id="9794826at2"/>
<evidence type="ECO:0000313" key="7">
    <source>
        <dbReference type="Proteomes" id="UP000283474"/>
    </source>
</evidence>
<dbReference type="Pfam" id="PF03480">
    <property type="entry name" value="DctP"/>
    <property type="match status" value="1"/>
</dbReference>
<dbReference type="SUPFAM" id="SSF53850">
    <property type="entry name" value="Periplasmic binding protein-like II"/>
    <property type="match status" value="1"/>
</dbReference>
<dbReference type="PANTHER" id="PTHR33376">
    <property type="match status" value="1"/>
</dbReference>
<dbReference type="GO" id="GO:0030288">
    <property type="term" value="C:outer membrane-bounded periplasmic space"/>
    <property type="evidence" value="ECO:0007669"/>
    <property type="project" value="InterPro"/>
</dbReference>
<dbReference type="Gene3D" id="3.40.190.170">
    <property type="entry name" value="Bacterial extracellular solute-binding protein, family 7"/>
    <property type="match status" value="1"/>
</dbReference>
<organism evidence="6 7">
    <name type="scientific">Pollutimonas thiosulfatoxidans</name>
    <dbReference type="NCBI Taxonomy" id="2028345"/>
    <lineage>
        <taxon>Bacteria</taxon>
        <taxon>Pseudomonadati</taxon>
        <taxon>Pseudomonadota</taxon>
        <taxon>Betaproteobacteria</taxon>
        <taxon>Burkholderiales</taxon>
        <taxon>Alcaligenaceae</taxon>
        <taxon>Pollutimonas</taxon>
    </lineage>
</organism>
<reference evidence="6 7" key="1">
    <citation type="submission" date="2017-08" db="EMBL/GenBank/DDBJ databases">
        <authorList>
            <person name="Park S.-J."/>
            <person name="Kim H."/>
        </authorList>
    </citation>
    <scope>NUCLEOTIDE SEQUENCE [LARGE SCALE GENOMIC DNA]</scope>
    <source>
        <strain evidence="7">ye3</strain>
    </source>
</reference>
<evidence type="ECO:0000256" key="5">
    <source>
        <dbReference type="SAM" id="SignalP"/>
    </source>
</evidence>
<dbReference type="NCBIfam" id="NF037995">
    <property type="entry name" value="TRAP_S1"/>
    <property type="match status" value="1"/>
</dbReference>
<evidence type="ECO:0000256" key="4">
    <source>
        <dbReference type="ARBA" id="ARBA00022729"/>
    </source>
</evidence>
<dbReference type="NCBIfam" id="TIGR00787">
    <property type="entry name" value="dctP"/>
    <property type="match status" value="1"/>
</dbReference>
<accession>A0A410GE77</accession>
<evidence type="ECO:0000256" key="1">
    <source>
        <dbReference type="ARBA" id="ARBA00004196"/>
    </source>
</evidence>
<evidence type="ECO:0000256" key="2">
    <source>
        <dbReference type="ARBA" id="ARBA00009023"/>
    </source>
</evidence>
<comment type="similarity">
    <text evidence="2">Belongs to the bacterial solute-binding protein 7 family.</text>
</comment>
<keyword evidence="7" id="KW-1185">Reference proteome</keyword>
<dbReference type="KEGG" id="pus:CKA81_12700"/>
<dbReference type="CDD" id="cd13603">
    <property type="entry name" value="PBP2_TRAP_Siap_TeaA_like"/>
    <property type="match status" value="1"/>
</dbReference>
<dbReference type="InterPro" id="IPR004682">
    <property type="entry name" value="TRAP_DctP"/>
</dbReference>
<protein>
    <recommendedName>
        <fullName evidence="8">C4-dicarboxylate ABC transporter</fullName>
    </recommendedName>
</protein>
<dbReference type="InterPro" id="IPR038404">
    <property type="entry name" value="TRAP_DctP_sf"/>
</dbReference>
<comment type="subcellular location">
    <subcellularLocation>
        <location evidence="1">Cell envelope</location>
    </subcellularLocation>
</comment>
<feature type="signal peptide" evidence="5">
    <location>
        <begin position="1"/>
        <end position="26"/>
    </location>
</feature>
<dbReference type="InterPro" id="IPR018389">
    <property type="entry name" value="DctP_fam"/>
</dbReference>
<keyword evidence="4 5" id="KW-0732">Signal</keyword>
<evidence type="ECO:0000256" key="3">
    <source>
        <dbReference type="ARBA" id="ARBA00022448"/>
    </source>
</evidence>
<dbReference type="PANTHER" id="PTHR33376:SF4">
    <property type="entry name" value="SIALIC ACID-BINDING PERIPLASMIC PROTEIN SIAP"/>
    <property type="match status" value="1"/>
</dbReference>
<name>A0A410GE77_9BURK</name>
<gene>
    <name evidence="6" type="ORF">CKA81_12700</name>
</gene>
<dbReference type="AlphaFoldDB" id="A0A410GE77"/>
<feature type="chain" id="PRO_5019337246" description="C4-dicarboxylate ABC transporter" evidence="5">
    <location>
        <begin position="27"/>
        <end position="337"/>
    </location>
</feature>
<keyword evidence="3" id="KW-0813">Transport</keyword>
<sequence length="337" mass="37196">MTYPAFNKWIALCASALVLTSASAYSADDVRWRASGSYPEGHSTTHGAKVFKAEAAKLTDNALRVDLFPNNTLGGALEQVDQVRTGQIQLAWGSIGFYDKLVPELGAAILPFAATSPQQAICQMESGLGKFLEDKMAEKGVLVLGWAQVGARHVTNNKRPIKSVADMDGLKIRTLPGEAWLLTFRALGANPTPIDIKELYQAMQQGVVDGQENPYDNMVVRKFPEVQKYLSNSGHFYDWAAYMVNKASFEKLTPEQQEAVRQAAKTATEEQRAMSMRENEVARGQLIKAGMEYHELSPADLAKFREATHSVYVEMRKKLGDEAMDLVEQGIEKCANT</sequence>
<proteinExistence type="inferred from homology"/>
<dbReference type="PIRSF" id="PIRSF006470">
    <property type="entry name" value="DctB"/>
    <property type="match status" value="1"/>
</dbReference>
<evidence type="ECO:0008006" key="8">
    <source>
        <dbReference type="Google" id="ProtNLM"/>
    </source>
</evidence>
<evidence type="ECO:0000313" key="6">
    <source>
        <dbReference type="EMBL" id="QAA94594.1"/>
    </source>
</evidence>
<dbReference type="GO" id="GO:0055085">
    <property type="term" value="P:transmembrane transport"/>
    <property type="evidence" value="ECO:0007669"/>
    <property type="project" value="InterPro"/>
</dbReference>
<dbReference type="RefSeq" id="WP_128355592.1">
    <property type="nucleotide sequence ID" value="NZ_CP022987.1"/>
</dbReference>
<dbReference type="EMBL" id="CP022987">
    <property type="protein sequence ID" value="QAA94594.1"/>
    <property type="molecule type" value="Genomic_DNA"/>
</dbReference>